<evidence type="ECO:0000313" key="3">
    <source>
        <dbReference type="Proteomes" id="UP001163850"/>
    </source>
</evidence>
<feature type="signal peptide" evidence="1">
    <location>
        <begin position="1"/>
        <end position="20"/>
    </location>
</feature>
<evidence type="ECO:0000256" key="1">
    <source>
        <dbReference type="SAM" id="SignalP"/>
    </source>
</evidence>
<sequence>MSPLILGVVLQPCALLILQCRCILQSPRKTADAFLPYPQSLALHHCFARFCAAFRRSWTVCTSWKKAIRRNTFPGWKEVERSIIIMSTYLVSKLVRALHFETPILPN</sequence>
<name>A0AA38UNI0_9AGAR</name>
<evidence type="ECO:0000313" key="2">
    <source>
        <dbReference type="EMBL" id="KAJ3980590.1"/>
    </source>
</evidence>
<dbReference type="EMBL" id="MU802175">
    <property type="protein sequence ID" value="KAJ3980590.1"/>
    <property type="molecule type" value="Genomic_DNA"/>
</dbReference>
<protein>
    <recommendedName>
        <fullName evidence="4">Secreted protein</fullName>
    </recommendedName>
</protein>
<reference evidence="2" key="1">
    <citation type="submission" date="2022-08" db="EMBL/GenBank/DDBJ databases">
        <authorList>
            <consortium name="DOE Joint Genome Institute"/>
            <person name="Min B."/>
            <person name="Riley R."/>
            <person name="Sierra-Patev S."/>
            <person name="Naranjo-Ortiz M."/>
            <person name="Looney B."/>
            <person name="Konkel Z."/>
            <person name="Slot J.C."/>
            <person name="Sakamoto Y."/>
            <person name="Steenwyk J.L."/>
            <person name="Rokas A."/>
            <person name="Carro J."/>
            <person name="Camarero S."/>
            <person name="Ferreira P."/>
            <person name="Molpeceres G."/>
            <person name="Ruiz-Duenas F.J."/>
            <person name="Serrano A."/>
            <person name="Henrissat B."/>
            <person name="Drula E."/>
            <person name="Hughes K.W."/>
            <person name="Mata J.L."/>
            <person name="Ishikawa N.K."/>
            <person name="Vargas-Isla R."/>
            <person name="Ushijima S."/>
            <person name="Smith C.A."/>
            <person name="Ahrendt S."/>
            <person name="Andreopoulos W."/>
            <person name="He G."/>
            <person name="Labutti K."/>
            <person name="Lipzen A."/>
            <person name="Ng V."/>
            <person name="Sandor L."/>
            <person name="Barry K."/>
            <person name="Martinez A.T."/>
            <person name="Xiao Y."/>
            <person name="Gibbons J.G."/>
            <person name="Terashima K."/>
            <person name="Hibbett D.S."/>
            <person name="Grigoriev I.V."/>
        </authorList>
    </citation>
    <scope>NUCLEOTIDE SEQUENCE</scope>
    <source>
        <strain evidence="2">TFB7829</strain>
    </source>
</reference>
<feature type="chain" id="PRO_5041366734" description="Secreted protein" evidence="1">
    <location>
        <begin position="21"/>
        <end position="107"/>
    </location>
</feature>
<comment type="caution">
    <text evidence="2">The sequence shown here is derived from an EMBL/GenBank/DDBJ whole genome shotgun (WGS) entry which is preliminary data.</text>
</comment>
<organism evidence="2 3">
    <name type="scientific">Lentinula detonsa</name>
    <dbReference type="NCBI Taxonomy" id="2804962"/>
    <lineage>
        <taxon>Eukaryota</taxon>
        <taxon>Fungi</taxon>
        <taxon>Dikarya</taxon>
        <taxon>Basidiomycota</taxon>
        <taxon>Agaricomycotina</taxon>
        <taxon>Agaricomycetes</taxon>
        <taxon>Agaricomycetidae</taxon>
        <taxon>Agaricales</taxon>
        <taxon>Marasmiineae</taxon>
        <taxon>Omphalotaceae</taxon>
        <taxon>Lentinula</taxon>
    </lineage>
</organism>
<dbReference type="AlphaFoldDB" id="A0AA38UNI0"/>
<dbReference type="Proteomes" id="UP001163850">
    <property type="component" value="Unassembled WGS sequence"/>
</dbReference>
<accession>A0AA38UNI0</accession>
<keyword evidence="1" id="KW-0732">Signal</keyword>
<proteinExistence type="predicted"/>
<gene>
    <name evidence="2" type="ORF">F5890DRAFT_1540692</name>
</gene>
<evidence type="ECO:0008006" key="4">
    <source>
        <dbReference type="Google" id="ProtNLM"/>
    </source>
</evidence>